<dbReference type="Gene3D" id="3.40.50.720">
    <property type="entry name" value="NAD(P)-binding Rossmann-like Domain"/>
    <property type="match status" value="2"/>
</dbReference>
<dbReference type="SUPFAM" id="SSF51735">
    <property type="entry name" value="NAD(P)-binding Rossmann-fold domains"/>
    <property type="match status" value="1"/>
</dbReference>
<comment type="similarity">
    <text evidence="1">Belongs to the polysaccharide synthase family.</text>
</comment>
<dbReference type="AlphaFoldDB" id="A0A5P2H3Z4"/>
<accession>A0A5P2H3Z4</accession>
<dbReference type="InterPro" id="IPR036291">
    <property type="entry name" value="NAD(P)-bd_dom_sf"/>
</dbReference>
<protein>
    <submittedName>
        <fullName evidence="4">Polysaccharide biosynthesis protein</fullName>
    </submittedName>
</protein>
<feature type="domain" description="Polysaccharide biosynthesis protein CapD-like" evidence="3">
    <location>
        <begin position="284"/>
        <end position="573"/>
    </location>
</feature>
<dbReference type="InterPro" id="IPR029063">
    <property type="entry name" value="SAM-dependent_MTases_sf"/>
</dbReference>
<dbReference type="InterPro" id="IPR051203">
    <property type="entry name" value="Polysaccharide_Synthase-Rel"/>
</dbReference>
<proteinExistence type="inferred from homology"/>
<reference evidence="4 5" key="1">
    <citation type="submission" date="2019-09" db="EMBL/GenBank/DDBJ databases">
        <title>FDA dAtabase for Regulatory Grade micrObial Sequences (FDA-ARGOS): Supporting development and validation of Infectious Disease Dx tests.</title>
        <authorList>
            <person name="Sciortino C."/>
            <person name="Tallon L."/>
            <person name="Sadzewicz L."/>
            <person name="Vavikolanu K."/>
            <person name="Mehta A."/>
            <person name="Aluvathingal J."/>
            <person name="Nadendla S."/>
            <person name="Nandy P."/>
            <person name="Geyer C."/>
            <person name="Yan Y."/>
            <person name="Sichtig H."/>
        </authorList>
    </citation>
    <scope>NUCLEOTIDE SEQUENCE [LARGE SCALE GENOMIC DNA]</scope>
    <source>
        <strain evidence="4 5">FDAARGOS_664</strain>
    </source>
</reference>
<dbReference type="EMBL" id="CP044065">
    <property type="protein sequence ID" value="QET02596.1"/>
    <property type="molecule type" value="Genomic_DNA"/>
</dbReference>
<evidence type="ECO:0000313" key="5">
    <source>
        <dbReference type="Proteomes" id="UP000322822"/>
    </source>
</evidence>
<dbReference type="PANTHER" id="PTHR43318:SF1">
    <property type="entry name" value="POLYSACCHARIDE BIOSYNTHESIS PROTEIN EPSC-RELATED"/>
    <property type="match status" value="1"/>
</dbReference>
<dbReference type="CDD" id="cd05237">
    <property type="entry name" value="UDP_invert_4-6DH_SDR_e"/>
    <property type="match status" value="1"/>
</dbReference>
<dbReference type="Pfam" id="PF02719">
    <property type="entry name" value="Polysacc_synt_2"/>
    <property type="match status" value="1"/>
</dbReference>
<evidence type="ECO:0000256" key="1">
    <source>
        <dbReference type="ARBA" id="ARBA00007430"/>
    </source>
</evidence>
<dbReference type="SUPFAM" id="SSF53335">
    <property type="entry name" value="S-adenosyl-L-methionine-dependent methyltransferases"/>
    <property type="match status" value="1"/>
</dbReference>
<sequence length="625" mass="67750">MLRHLVNLSRPAKRALTVAVDTIALPICFMIALGLRLGSFHVVNATSLIFAGMMTAVALAFFVRTGLYGAVIRFIELRVVLIIGMGLGVVVLAAYGIMLLFGQAGLPRTSLGIFWLVAFAYLTVSRFAARSLSRRISVGPARFRQRAMIYGAGEAGAQLAQAMQNSREYDAVCFVDDHQALWGKSVSGIRVVSPDQIRHRIDRDRISVIVVAIPSARPSRVTEIISTLECYAVPVRVLPGMTGLVDGQTAISAIRAVEPSDLLGRDQVPPRADLFARCITGKTVMVTGAGGSIGSELCRQIMTQAPKALVLFDHSEYNLYAIESELSLKFPTTRLVTVLGSVKNESLLTHVMTTEKVQTVYHAAAYKHVPIVESNVLQGVANNVLGSYAVAQAAGNSGVEACVLVSTDKAVRPTNIMGTTKRAAELVFQAATDYFADTCFSMVRFGNVLGSSGSVVPLFEKQISAGGPITLTHADITRYFMLIPEAAQLVIQAGAMAKGGEVFVLDMGEPVRIIDLARKMIRLSGYSECTAQHPDGDIEIKVVGLRPGEKLYEELLIGDSAEPSEHPKIMRAHERKLPWNEVVRSATELRRACDTFDQDSAIAVLSTLVPEYREPEHHAQMRVIA</sequence>
<evidence type="ECO:0000256" key="2">
    <source>
        <dbReference type="SAM" id="Phobius"/>
    </source>
</evidence>
<feature type="transmembrane region" description="Helical" evidence="2">
    <location>
        <begin position="113"/>
        <end position="129"/>
    </location>
</feature>
<keyword evidence="2" id="KW-0472">Membrane</keyword>
<keyword evidence="2" id="KW-0812">Transmembrane</keyword>
<dbReference type="PANTHER" id="PTHR43318">
    <property type="entry name" value="UDP-N-ACETYLGLUCOSAMINE 4,6-DEHYDRATASE"/>
    <property type="match status" value="1"/>
</dbReference>
<evidence type="ECO:0000259" key="3">
    <source>
        <dbReference type="Pfam" id="PF02719"/>
    </source>
</evidence>
<name>A0A5P2H3Z4_9BURK</name>
<evidence type="ECO:0000313" key="4">
    <source>
        <dbReference type="EMBL" id="QET02596.1"/>
    </source>
</evidence>
<gene>
    <name evidence="4" type="ORF">FOB72_11475</name>
</gene>
<dbReference type="Pfam" id="PF13727">
    <property type="entry name" value="CoA_binding_3"/>
    <property type="match status" value="1"/>
</dbReference>
<feature type="transmembrane region" description="Helical" evidence="2">
    <location>
        <begin position="79"/>
        <end position="101"/>
    </location>
</feature>
<feature type="transmembrane region" description="Helical" evidence="2">
    <location>
        <begin position="47"/>
        <end position="67"/>
    </location>
</feature>
<dbReference type="InterPro" id="IPR003869">
    <property type="entry name" value="Polysac_CapD-like"/>
</dbReference>
<organism evidence="4 5">
    <name type="scientific">Cupriavidus pauculus</name>
    <dbReference type="NCBI Taxonomy" id="82633"/>
    <lineage>
        <taxon>Bacteria</taxon>
        <taxon>Pseudomonadati</taxon>
        <taxon>Pseudomonadota</taxon>
        <taxon>Betaproteobacteria</taxon>
        <taxon>Burkholderiales</taxon>
        <taxon>Burkholderiaceae</taxon>
        <taxon>Cupriavidus</taxon>
    </lineage>
</organism>
<feature type="transmembrane region" description="Helical" evidence="2">
    <location>
        <begin position="12"/>
        <end position="35"/>
    </location>
</feature>
<keyword evidence="2" id="KW-1133">Transmembrane helix</keyword>
<dbReference type="OrthoDB" id="9803111at2"/>
<dbReference type="Proteomes" id="UP000322822">
    <property type="component" value="Chromosome 1"/>
</dbReference>